<dbReference type="Proteomes" id="UP000186609">
    <property type="component" value="Chromosome"/>
</dbReference>
<sequence>MLDNTILDSQARLAELKRLLVMDTADEVCYDDLTRLAAQICDTPIALISLIDDKRQWFKSRVGLLARQTPREFAFCAHAVAAHRSLLVEDAASDPRFQHNPLVTGEPGIRFYAGALLMTRNGQALGTLCVIDRKPRTLTANQMEQLEFMARQVVEMLELRAQQYGAPPAPGQAG</sequence>
<dbReference type="OrthoDB" id="9803824at2"/>
<dbReference type="STRING" id="1842727.RD110_14680"/>
<evidence type="ECO:0000259" key="1">
    <source>
        <dbReference type="Pfam" id="PF01590"/>
    </source>
</evidence>
<dbReference type="Pfam" id="PF01590">
    <property type="entry name" value="GAF"/>
    <property type="match status" value="1"/>
</dbReference>
<dbReference type="PANTHER" id="PTHR43102:SF2">
    <property type="entry name" value="GAF DOMAIN-CONTAINING PROTEIN"/>
    <property type="match status" value="1"/>
</dbReference>
<organism evidence="2 3">
    <name type="scientific">Rhodoferax koreensis</name>
    <dbReference type="NCBI Taxonomy" id="1842727"/>
    <lineage>
        <taxon>Bacteria</taxon>
        <taxon>Pseudomonadati</taxon>
        <taxon>Pseudomonadota</taxon>
        <taxon>Betaproteobacteria</taxon>
        <taxon>Burkholderiales</taxon>
        <taxon>Comamonadaceae</taxon>
        <taxon>Rhodoferax</taxon>
    </lineage>
</organism>
<evidence type="ECO:0000313" key="2">
    <source>
        <dbReference type="EMBL" id="APW38282.1"/>
    </source>
</evidence>
<dbReference type="EMBL" id="CP019236">
    <property type="protein sequence ID" value="APW38282.1"/>
    <property type="molecule type" value="Genomic_DNA"/>
</dbReference>
<proteinExistence type="predicted"/>
<keyword evidence="3" id="KW-1185">Reference proteome</keyword>
<protein>
    <recommendedName>
        <fullName evidence="1">GAF domain-containing protein</fullName>
    </recommendedName>
</protein>
<name>A0A1P8JWZ2_9BURK</name>
<feature type="domain" description="GAF" evidence="1">
    <location>
        <begin position="29"/>
        <end position="153"/>
    </location>
</feature>
<accession>A0A1P8JWZ2</accession>
<dbReference type="RefSeq" id="WP_076200161.1">
    <property type="nucleotide sequence ID" value="NZ_CP019236.1"/>
</dbReference>
<dbReference type="Gene3D" id="3.30.450.40">
    <property type="match status" value="1"/>
</dbReference>
<dbReference type="InterPro" id="IPR003018">
    <property type="entry name" value="GAF"/>
</dbReference>
<evidence type="ECO:0000313" key="3">
    <source>
        <dbReference type="Proteomes" id="UP000186609"/>
    </source>
</evidence>
<gene>
    <name evidence="2" type="ORF">RD110_14680</name>
</gene>
<dbReference type="SUPFAM" id="SSF55781">
    <property type="entry name" value="GAF domain-like"/>
    <property type="match status" value="1"/>
</dbReference>
<dbReference type="KEGG" id="rhy:RD110_14680"/>
<dbReference type="InterPro" id="IPR029016">
    <property type="entry name" value="GAF-like_dom_sf"/>
</dbReference>
<dbReference type="PANTHER" id="PTHR43102">
    <property type="entry name" value="SLR1143 PROTEIN"/>
    <property type="match status" value="1"/>
</dbReference>
<dbReference type="AlphaFoldDB" id="A0A1P8JWZ2"/>
<reference evidence="2 3" key="1">
    <citation type="submission" date="2017-01" db="EMBL/GenBank/DDBJ databases">
        <authorList>
            <person name="Mah S.A."/>
            <person name="Swanson W.J."/>
            <person name="Moy G.W."/>
            <person name="Vacquier V.D."/>
        </authorList>
    </citation>
    <scope>NUCLEOTIDE SEQUENCE [LARGE SCALE GENOMIC DNA]</scope>
    <source>
        <strain evidence="2 3">DCY110</strain>
    </source>
</reference>